<dbReference type="InterPro" id="IPR036086">
    <property type="entry name" value="ParB/Sulfiredoxin_sf"/>
</dbReference>
<keyword evidence="4" id="KW-1185">Reference proteome</keyword>
<reference evidence="3 4" key="1">
    <citation type="submission" date="2018-01" db="EMBL/GenBank/DDBJ databases">
        <title>Complete genome sequence of Bacteriovorax stolpii DSM12778.</title>
        <authorList>
            <person name="Tang B."/>
            <person name="Chang J."/>
        </authorList>
    </citation>
    <scope>NUCLEOTIDE SEQUENCE [LARGE SCALE GENOMIC DNA]</scope>
    <source>
        <strain evidence="3 4">DSM 12778</strain>
    </source>
</reference>
<dbReference type="Proteomes" id="UP000235584">
    <property type="component" value="Chromosome"/>
</dbReference>
<dbReference type="Gene3D" id="1.10.10.2830">
    <property type="match status" value="1"/>
</dbReference>
<evidence type="ECO:0000313" key="4">
    <source>
        <dbReference type="Proteomes" id="UP000235584"/>
    </source>
</evidence>
<dbReference type="GO" id="GO:0007059">
    <property type="term" value="P:chromosome segregation"/>
    <property type="evidence" value="ECO:0007669"/>
    <property type="project" value="TreeGrafter"/>
</dbReference>
<dbReference type="SMART" id="SM00470">
    <property type="entry name" value="ParB"/>
    <property type="match status" value="1"/>
</dbReference>
<sequence>MISPSPKIRIFGPDVRHFLTNFPDSWTTIWHSFSSHTQRTLETFVETRRLKDLKATNPYLRLGTDVSELEKSIQTVGLIAPLVISPDNVILAGARRFQALLNLGYVEAPVMIVDKGELERELVSIDENLVRKDLTKIEVEGHLRRAKEIYQALNPHEEETPAPVEASEDSEENEIEKKKIVLPAEKFLNIVAEKTGLSPKQIHEAINRDEMASKEVKEARINGELSLSQTNEIVKLKKEEQEKSLSHIKTLPVREIKKFVKIAKVKGVEEAIKETPKDPHSRDFLEVEAALKKLVKKLKQLELEGMNPSDFPADIQNMLKTVVKFAESEDNFIPAKNTDMYEEAIQ</sequence>
<evidence type="ECO:0000313" key="3">
    <source>
        <dbReference type="EMBL" id="AUN97400.1"/>
    </source>
</evidence>
<dbReference type="PANTHER" id="PTHR33375">
    <property type="entry name" value="CHROMOSOME-PARTITIONING PROTEIN PARB-RELATED"/>
    <property type="match status" value="1"/>
</dbReference>
<dbReference type="InterPro" id="IPR003115">
    <property type="entry name" value="ParB_N"/>
</dbReference>
<dbReference type="SUPFAM" id="SSF109709">
    <property type="entry name" value="KorB DNA-binding domain-like"/>
    <property type="match status" value="1"/>
</dbReference>
<protein>
    <recommendedName>
        <fullName evidence="2">ParB-like N-terminal domain-containing protein</fullName>
    </recommendedName>
</protein>
<dbReference type="EMBL" id="CP025704">
    <property type="protein sequence ID" value="AUN97400.1"/>
    <property type="molecule type" value="Genomic_DNA"/>
</dbReference>
<dbReference type="Pfam" id="PF02195">
    <property type="entry name" value="ParB_N"/>
    <property type="match status" value="1"/>
</dbReference>
<gene>
    <name evidence="3" type="ORF">C0V70_04595</name>
</gene>
<organism evidence="3 4">
    <name type="scientific">Bacteriovorax stolpii</name>
    <name type="common">Bdellovibrio stolpii</name>
    <dbReference type="NCBI Taxonomy" id="960"/>
    <lineage>
        <taxon>Bacteria</taxon>
        <taxon>Pseudomonadati</taxon>
        <taxon>Bdellovibrionota</taxon>
        <taxon>Bacteriovoracia</taxon>
        <taxon>Bacteriovoracales</taxon>
        <taxon>Bacteriovoracaceae</taxon>
        <taxon>Bacteriovorax</taxon>
    </lineage>
</organism>
<dbReference type="OrthoDB" id="5292904at2"/>
<dbReference type="AlphaFoldDB" id="A0A2K9NPF5"/>
<proteinExistence type="predicted"/>
<feature type="domain" description="ParB-like N-terminal" evidence="2">
    <location>
        <begin position="46"/>
        <end position="129"/>
    </location>
</feature>
<dbReference type="SUPFAM" id="SSF110849">
    <property type="entry name" value="ParB/Sulfiredoxin"/>
    <property type="match status" value="1"/>
</dbReference>
<accession>A0A2K9NPF5</accession>
<evidence type="ECO:0000256" key="1">
    <source>
        <dbReference type="SAM" id="MobiDB-lite"/>
    </source>
</evidence>
<evidence type="ECO:0000259" key="2">
    <source>
        <dbReference type="SMART" id="SM00470"/>
    </source>
</evidence>
<name>A0A2K9NPF5_BACTC</name>
<dbReference type="GO" id="GO:0005694">
    <property type="term" value="C:chromosome"/>
    <property type="evidence" value="ECO:0007669"/>
    <property type="project" value="TreeGrafter"/>
</dbReference>
<dbReference type="PANTHER" id="PTHR33375:SF1">
    <property type="entry name" value="CHROMOSOME-PARTITIONING PROTEIN PARB-RELATED"/>
    <property type="match status" value="1"/>
</dbReference>
<dbReference type="Gene3D" id="3.90.1530.30">
    <property type="match status" value="1"/>
</dbReference>
<dbReference type="KEGG" id="bsto:C0V70_04595"/>
<feature type="region of interest" description="Disordered" evidence="1">
    <location>
        <begin position="155"/>
        <end position="175"/>
    </location>
</feature>
<dbReference type="InterPro" id="IPR050336">
    <property type="entry name" value="Chromosome_partition/occlusion"/>
</dbReference>